<dbReference type="InterPro" id="IPR043519">
    <property type="entry name" value="NT_sf"/>
</dbReference>
<organism evidence="1 2">
    <name type="scientific">Yersinia kristensenii</name>
    <dbReference type="NCBI Taxonomy" id="28152"/>
    <lineage>
        <taxon>Bacteria</taxon>
        <taxon>Pseudomonadati</taxon>
        <taxon>Pseudomonadota</taxon>
        <taxon>Gammaproteobacteria</taxon>
        <taxon>Enterobacterales</taxon>
        <taxon>Yersiniaceae</taxon>
        <taxon>Yersinia</taxon>
    </lineage>
</organism>
<evidence type="ECO:0000313" key="1">
    <source>
        <dbReference type="EMBL" id="CNF59225.1"/>
    </source>
</evidence>
<reference evidence="1 2" key="1">
    <citation type="submission" date="2015-03" db="EMBL/GenBank/DDBJ databases">
        <authorList>
            <person name="Murphy D."/>
        </authorList>
    </citation>
    <scope>NUCLEOTIDE SEQUENCE [LARGE SCALE GENOMIC DNA]</scope>
    <source>
        <strain evidence="1 2">FCF326</strain>
    </source>
</reference>
<name>A0A0T9M4H4_YERKR</name>
<protein>
    <submittedName>
        <fullName evidence="1">Predicted nucleotidyltransferases</fullName>
    </submittedName>
</protein>
<dbReference type="CDD" id="cd05403">
    <property type="entry name" value="NT_KNTase_like"/>
    <property type="match status" value="1"/>
</dbReference>
<accession>A0A0T9M4H4</accession>
<evidence type="ECO:0000313" key="2">
    <source>
        <dbReference type="Proteomes" id="UP000045824"/>
    </source>
</evidence>
<sequence length="255" mass="29393">MVVNADGFIETIAFSGIQHEFEIVVEDVCYLLHQQLSNLIHSIYIYGSVAEGCAVPYQSDLDLSIILTRLPLAQETNILEDIRKNMECAFPVVSKIDFDMGILSEIEAPEGQYSWGYWLKHHCKCLWGHDLSKNFEHFKPSRSIALAVNGDFNITLQNYITRIEKNQTGEDIIRLQKEAARKLIRSTNILRRENDSDWPKTLEEHAAKVIERHPESAIDVNYFLAGCHKTQSSSEQFVKRLKNIIKWIEKESQKQ</sequence>
<dbReference type="SUPFAM" id="SSF81301">
    <property type="entry name" value="Nucleotidyltransferase"/>
    <property type="match status" value="1"/>
</dbReference>
<dbReference type="GO" id="GO:0016740">
    <property type="term" value="F:transferase activity"/>
    <property type="evidence" value="ECO:0007669"/>
    <property type="project" value="UniProtKB-KW"/>
</dbReference>
<proteinExistence type="predicted"/>
<dbReference type="EMBL" id="CPYI01000025">
    <property type="protein sequence ID" value="CNF59225.1"/>
    <property type="molecule type" value="Genomic_DNA"/>
</dbReference>
<dbReference type="RefSeq" id="WP_050120136.1">
    <property type="nucleotide sequence ID" value="NZ_CAWMAB010000025.1"/>
</dbReference>
<gene>
    <name evidence="1" type="ORF">ERS008491_04177</name>
</gene>
<dbReference type="AlphaFoldDB" id="A0A0T9M4H4"/>
<dbReference type="Proteomes" id="UP000045824">
    <property type="component" value="Unassembled WGS sequence"/>
</dbReference>
<keyword evidence="1" id="KW-0808">Transferase</keyword>
<dbReference type="Gene3D" id="3.30.460.10">
    <property type="entry name" value="Beta Polymerase, domain 2"/>
    <property type="match status" value="1"/>
</dbReference>